<feature type="compositionally biased region" description="Polar residues" evidence="1">
    <location>
        <begin position="1"/>
        <end position="19"/>
    </location>
</feature>
<evidence type="ECO:0000313" key="2">
    <source>
        <dbReference type="EMBL" id="KAG8629645.1"/>
    </source>
</evidence>
<evidence type="ECO:0000256" key="1">
    <source>
        <dbReference type="SAM" id="MobiDB-lite"/>
    </source>
</evidence>
<comment type="caution">
    <text evidence="2">The sequence shown here is derived from an EMBL/GenBank/DDBJ whole genome shotgun (WGS) entry which is preliminary data.</text>
</comment>
<protein>
    <submittedName>
        <fullName evidence="2">Uncharacterized protein</fullName>
    </submittedName>
</protein>
<dbReference type="OrthoDB" id="10496401at2759"/>
<evidence type="ECO:0000313" key="3">
    <source>
        <dbReference type="Proteomes" id="UP000809789"/>
    </source>
</evidence>
<name>A0A8K0L6A6_9PEZI</name>
<accession>A0A8K0L6A6</accession>
<dbReference type="Proteomes" id="UP000809789">
    <property type="component" value="Unassembled WGS sequence"/>
</dbReference>
<gene>
    <name evidence="2" type="ORF">KVT40_003510</name>
</gene>
<sequence length="213" mass="23600">MANTRPSTRSRHTSPQSATLFAPRSPSRSSRSRSRPVIPSHAGDDSRSGRSRDRRSSSQQSPRRIQRQGSSSRLFDGPRSPSRSPTKKKPGFVTRKGSGKAGDGSGFDRFPLLFPPRGPRVGRQVKVAEEEGQGRMFSFRFLRSVVGIGLYPGFDLNNDFVFGVPLMLPPSLSSSCPCQDAFSPSPLLKKPCDHITCTLSHFDHIIYVHHFVY</sequence>
<dbReference type="AlphaFoldDB" id="A0A8K0L6A6"/>
<keyword evidence="3" id="KW-1185">Reference proteome</keyword>
<feature type="region of interest" description="Disordered" evidence="1">
    <location>
        <begin position="1"/>
        <end position="115"/>
    </location>
</feature>
<reference evidence="2" key="1">
    <citation type="submission" date="2021-07" db="EMBL/GenBank/DDBJ databases">
        <title>Elsinoe batatas strain:CRI-CJ2 Genome sequencing and assembly.</title>
        <authorList>
            <person name="Huang L."/>
        </authorList>
    </citation>
    <scope>NUCLEOTIDE SEQUENCE</scope>
    <source>
        <strain evidence="2">CRI-CJ2</strain>
    </source>
</reference>
<organism evidence="2 3">
    <name type="scientific">Elsinoe batatas</name>
    <dbReference type="NCBI Taxonomy" id="2601811"/>
    <lineage>
        <taxon>Eukaryota</taxon>
        <taxon>Fungi</taxon>
        <taxon>Dikarya</taxon>
        <taxon>Ascomycota</taxon>
        <taxon>Pezizomycotina</taxon>
        <taxon>Dothideomycetes</taxon>
        <taxon>Dothideomycetidae</taxon>
        <taxon>Myriangiales</taxon>
        <taxon>Elsinoaceae</taxon>
        <taxon>Elsinoe</taxon>
    </lineage>
</organism>
<proteinExistence type="predicted"/>
<feature type="compositionally biased region" description="Basic and acidic residues" evidence="1">
    <location>
        <begin position="42"/>
        <end position="56"/>
    </location>
</feature>
<dbReference type="EMBL" id="JAESVG020000003">
    <property type="protein sequence ID" value="KAG8629645.1"/>
    <property type="molecule type" value="Genomic_DNA"/>
</dbReference>
<feature type="compositionally biased region" description="Low complexity" evidence="1">
    <location>
        <begin position="57"/>
        <end position="73"/>
    </location>
</feature>